<organism evidence="1">
    <name type="scientific">Anguilla anguilla</name>
    <name type="common">European freshwater eel</name>
    <name type="synonym">Muraena anguilla</name>
    <dbReference type="NCBI Taxonomy" id="7936"/>
    <lineage>
        <taxon>Eukaryota</taxon>
        <taxon>Metazoa</taxon>
        <taxon>Chordata</taxon>
        <taxon>Craniata</taxon>
        <taxon>Vertebrata</taxon>
        <taxon>Euteleostomi</taxon>
        <taxon>Actinopterygii</taxon>
        <taxon>Neopterygii</taxon>
        <taxon>Teleostei</taxon>
        <taxon>Anguilliformes</taxon>
        <taxon>Anguillidae</taxon>
        <taxon>Anguilla</taxon>
    </lineage>
</organism>
<sequence>MFFFFFVTIKTIHISPPQFQVNLTALTNQITPFETFL</sequence>
<reference evidence="1" key="1">
    <citation type="submission" date="2014-11" db="EMBL/GenBank/DDBJ databases">
        <authorList>
            <person name="Amaro Gonzalez C."/>
        </authorList>
    </citation>
    <scope>NUCLEOTIDE SEQUENCE</scope>
</reference>
<evidence type="ECO:0000313" key="1">
    <source>
        <dbReference type="EMBL" id="JAH43038.1"/>
    </source>
</evidence>
<accession>A0A0E9SR80</accession>
<name>A0A0E9SR80_ANGAN</name>
<proteinExistence type="predicted"/>
<dbReference type="EMBL" id="GBXM01065539">
    <property type="protein sequence ID" value="JAH43038.1"/>
    <property type="molecule type" value="Transcribed_RNA"/>
</dbReference>
<protein>
    <submittedName>
        <fullName evidence="1">Uncharacterized protein</fullName>
    </submittedName>
</protein>
<dbReference type="AlphaFoldDB" id="A0A0E9SR80"/>
<reference evidence="1" key="2">
    <citation type="journal article" date="2015" name="Fish Shellfish Immunol.">
        <title>Early steps in the European eel (Anguilla anguilla)-Vibrio vulnificus interaction in the gills: Role of the RtxA13 toxin.</title>
        <authorList>
            <person name="Callol A."/>
            <person name="Pajuelo D."/>
            <person name="Ebbesson L."/>
            <person name="Teles M."/>
            <person name="MacKenzie S."/>
            <person name="Amaro C."/>
        </authorList>
    </citation>
    <scope>NUCLEOTIDE SEQUENCE</scope>
</reference>